<reference evidence="1" key="2">
    <citation type="submission" date="2018-04" db="EMBL/GenBank/DDBJ databases">
        <title>OnivRS2 (Oryza nivara Reference Sequence Version 2).</title>
        <authorList>
            <person name="Zhang J."/>
            <person name="Kudrna D."/>
            <person name="Lee S."/>
            <person name="Talag J."/>
            <person name="Rajasekar S."/>
            <person name="Welchert J."/>
            <person name="Hsing Y.-I."/>
            <person name="Wing R.A."/>
        </authorList>
    </citation>
    <scope>NUCLEOTIDE SEQUENCE [LARGE SCALE GENOMIC DNA]</scope>
</reference>
<organism evidence="1">
    <name type="scientific">Oryza nivara</name>
    <name type="common">Indian wild rice</name>
    <name type="synonym">Oryza sativa f. spontanea</name>
    <dbReference type="NCBI Taxonomy" id="4536"/>
    <lineage>
        <taxon>Eukaryota</taxon>
        <taxon>Viridiplantae</taxon>
        <taxon>Streptophyta</taxon>
        <taxon>Embryophyta</taxon>
        <taxon>Tracheophyta</taxon>
        <taxon>Spermatophyta</taxon>
        <taxon>Magnoliopsida</taxon>
        <taxon>Liliopsida</taxon>
        <taxon>Poales</taxon>
        <taxon>Poaceae</taxon>
        <taxon>BOP clade</taxon>
        <taxon>Oryzoideae</taxon>
        <taxon>Oryzeae</taxon>
        <taxon>Oryzinae</taxon>
        <taxon>Oryza</taxon>
    </lineage>
</organism>
<sequence>MGDSSEAVGLVADWQVISLPISRGDISEASLYSTRLPVLVMVIPMTNCPEVPVDQTTLPSAFARTKSPLAVKLRVAFWCAARSRLADHTTTGISPEPEVM</sequence>
<name>A0A0E0FI92_ORYNI</name>
<dbReference type="Proteomes" id="UP000006591">
    <property type="component" value="Chromosome 1"/>
</dbReference>
<keyword evidence="2" id="KW-1185">Reference proteome</keyword>
<accession>A0A0E0FI92</accession>
<reference evidence="1" key="1">
    <citation type="submission" date="2015-04" db="UniProtKB">
        <authorList>
            <consortium name="EnsemblPlants"/>
        </authorList>
    </citation>
    <scope>IDENTIFICATION</scope>
    <source>
        <strain evidence="1">SL10</strain>
    </source>
</reference>
<dbReference type="EnsemblPlants" id="ONIVA01G08790.6">
    <property type="protein sequence ID" value="ONIVA01G08790.6"/>
    <property type="gene ID" value="ONIVA01G08790"/>
</dbReference>
<evidence type="ECO:0000313" key="2">
    <source>
        <dbReference type="Proteomes" id="UP000006591"/>
    </source>
</evidence>
<proteinExistence type="predicted"/>
<evidence type="ECO:0000313" key="1">
    <source>
        <dbReference type="EnsemblPlants" id="ONIVA01G08790.6"/>
    </source>
</evidence>
<protein>
    <submittedName>
        <fullName evidence="1">Uncharacterized protein</fullName>
    </submittedName>
</protein>
<dbReference type="AlphaFoldDB" id="A0A0E0FI92"/>
<dbReference type="HOGENOM" id="CLU_2310623_0_0_1"/>
<dbReference type="Gramene" id="ONIVA01G08790.6">
    <property type="protein sequence ID" value="ONIVA01G08790.6"/>
    <property type="gene ID" value="ONIVA01G08790"/>
</dbReference>